<evidence type="ECO:0000256" key="8">
    <source>
        <dbReference type="ARBA" id="ARBA00022729"/>
    </source>
</evidence>
<name>A0A9W4RWN5_9PEZI</name>
<evidence type="ECO:0000256" key="1">
    <source>
        <dbReference type="ARBA" id="ARBA00004141"/>
    </source>
</evidence>
<evidence type="ECO:0000256" key="5">
    <source>
        <dbReference type="ARBA" id="ARBA00022525"/>
    </source>
</evidence>
<keyword evidence="5" id="KW-0964">Secreted</keyword>
<feature type="chain" id="PRO_5040780415" description="CFEM domain-containing protein" evidence="16">
    <location>
        <begin position="20"/>
        <end position="447"/>
    </location>
</feature>
<dbReference type="InterPro" id="IPR052337">
    <property type="entry name" value="SAT4-like"/>
</dbReference>
<keyword evidence="10 15" id="KW-0472">Membrane</keyword>
<evidence type="ECO:0000256" key="7">
    <source>
        <dbReference type="ARBA" id="ARBA00022692"/>
    </source>
</evidence>
<dbReference type="AlphaFoldDB" id="A0A9W4RWN5"/>
<dbReference type="InterPro" id="IPR049326">
    <property type="entry name" value="Rhodopsin_dom_fungi"/>
</dbReference>
<keyword evidence="9 15" id="KW-1133">Transmembrane helix</keyword>
<protein>
    <recommendedName>
        <fullName evidence="17">CFEM domain-containing protein</fullName>
    </recommendedName>
</protein>
<dbReference type="PANTHER" id="PTHR33048">
    <property type="entry name" value="PTH11-LIKE INTEGRAL MEMBRANE PROTEIN (AFU_ORTHOLOGUE AFUA_5G11245)"/>
    <property type="match status" value="1"/>
</dbReference>
<dbReference type="InterPro" id="IPR008427">
    <property type="entry name" value="Extracellular_membr_CFEM_dom"/>
</dbReference>
<feature type="transmembrane region" description="Helical" evidence="15">
    <location>
        <begin position="279"/>
        <end position="298"/>
    </location>
</feature>
<evidence type="ECO:0000256" key="2">
    <source>
        <dbReference type="ARBA" id="ARBA00004589"/>
    </source>
</evidence>
<feature type="compositionally biased region" description="Acidic residues" evidence="14">
    <location>
        <begin position="423"/>
        <end position="434"/>
    </location>
</feature>
<dbReference type="GO" id="GO:0098552">
    <property type="term" value="C:side of membrane"/>
    <property type="evidence" value="ECO:0007669"/>
    <property type="project" value="UniProtKB-KW"/>
</dbReference>
<reference evidence="18" key="1">
    <citation type="submission" date="2022-08" db="EMBL/GenBank/DDBJ databases">
        <authorList>
            <person name="Giroux E."/>
            <person name="Giroux E."/>
        </authorList>
    </citation>
    <scope>NUCLEOTIDE SEQUENCE</scope>
    <source>
        <strain evidence="18">H1091258</strain>
    </source>
</reference>
<keyword evidence="7 15" id="KW-0812">Transmembrane</keyword>
<dbReference type="GO" id="GO:0005576">
    <property type="term" value="C:extracellular region"/>
    <property type="evidence" value="ECO:0007669"/>
    <property type="project" value="UniProtKB-SubCell"/>
</dbReference>
<feature type="domain" description="CFEM" evidence="17">
    <location>
        <begin position="35"/>
        <end position="99"/>
    </location>
</feature>
<organism evidence="18 19">
    <name type="scientific">Colletotrichum noveboracense</name>
    <dbReference type="NCBI Taxonomy" id="2664923"/>
    <lineage>
        <taxon>Eukaryota</taxon>
        <taxon>Fungi</taxon>
        <taxon>Dikarya</taxon>
        <taxon>Ascomycota</taxon>
        <taxon>Pezizomycotina</taxon>
        <taxon>Sordariomycetes</taxon>
        <taxon>Hypocreomycetidae</taxon>
        <taxon>Glomerellales</taxon>
        <taxon>Glomerellaceae</taxon>
        <taxon>Colletotrichum</taxon>
        <taxon>Colletotrichum gloeosporioides species complex</taxon>
    </lineage>
</organism>
<evidence type="ECO:0000256" key="12">
    <source>
        <dbReference type="ARBA" id="ARBA00023288"/>
    </source>
</evidence>
<comment type="similarity">
    <text evidence="13">Belongs to the SAT4 family.</text>
</comment>
<feature type="signal peptide" evidence="16">
    <location>
        <begin position="1"/>
        <end position="19"/>
    </location>
</feature>
<feature type="compositionally biased region" description="Polar residues" evidence="14">
    <location>
        <begin position="398"/>
        <end position="410"/>
    </location>
</feature>
<evidence type="ECO:0000256" key="16">
    <source>
        <dbReference type="SAM" id="SignalP"/>
    </source>
</evidence>
<evidence type="ECO:0000259" key="17">
    <source>
        <dbReference type="SMART" id="SM00747"/>
    </source>
</evidence>
<evidence type="ECO:0000256" key="10">
    <source>
        <dbReference type="ARBA" id="ARBA00023136"/>
    </source>
</evidence>
<evidence type="ECO:0000256" key="6">
    <source>
        <dbReference type="ARBA" id="ARBA00022622"/>
    </source>
</evidence>
<evidence type="ECO:0000313" key="18">
    <source>
        <dbReference type="EMBL" id="CAI0648970.1"/>
    </source>
</evidence>
<evidence type="ECO:0000256" key="15">
    <source>
        <dbReference type="SAM" id="Phobius"/>
    </source>
</evidence>
<keyword evidence="6" id="KW-0325">Glycoprotein</keyword>
<dbReference type="Proteomes" id="UP001152533">
    <property type="component" value="Unassembled WGS sequence"/>
</dbReference>
<dbReference type="PANTHER" id="PTHR33048:SF143">
    <property type="entry name" value="EXTRACELLULAR MEMBRANE PROTEIN CFEM DOMAIN-CONTAINING PROTEIN-RELATED"/>
    <property type="match status" value="1"/>
</dbReference>
<feature type="transmembrane region" description="Helical" evidence="15">
    <location>
        <begin position="318"/>
        <end position="339"/>
    </location>
</feature>
<gene>
    <name evidence="18" type="ORF">CGXH109_LOCUS81207</name>
</gene>
<sequence>MHTSLFPALLALSATTILAQRPPAPTNLPDIPGLSLDDNPPCAIPCLLNGLNQTNCSPGDQNCLCQDEDYIKYVEGCSLVSCPLKGALQTQNITWTACDFPLNDEVQATKIVRIVLFAILPTLSVILRVVTKFARLSPWGWDDYTILLSYIALMTFLVEDNGAGKDLWTLNDRQIMNFFKVLRPCNSGSATRIQTDDSQAFYALQVLYHSCIDLIKASILFMYLRIFHLPGEKVRIVLWVTLILNILNGIIFILVGLFQCQPISLAWKFWTGEVTGKCIDIVQLALAHAGINIALDVWMLIIPATQIWNMNLATKKKFAIMFMFGLGLFLTVVCCYRITQILEFKKYPLNPTVAMMPSVIWSDIELYVGVFTACIPNLRQFFVRFILGQSEKKKRLSSALTGSANSNMTPRSKRSTLSHNLSEFDDLDNLDMDDISSPQTPSKPPNV</sequence>
<evidence type="ECO:0000256" key="3">
    <source>
        <dbReference type="ARBA" id="ARBA00004613"/>
    </source>
</evidence>
<evidence type="ECO:0000256" key="11">
    <source>
        <dbReference type="ARBA" id="ARBA00023157"/>
    </source>
</evidence>
<accession>A0A9W4RWN5</accession>
<evidence type="ECO:0000256" key="9">
    <source>
        <dbReference type="ARBA" id="ARBA00022989"/>
    </source>
</evidence>
<evidence type="ECO:0000256" key="14">
    <source>
        <dbReference type="SAM" id="MobiDB-lite"/>
    </source>
</evidence>
<evidence type="ECO:0000256" key="4">
    <source>
        <dbReference type="ARBA" id="ARBA00010031"/>
    </source>
</evidence>
<comment type="caution">
    <text evidence="18">The sequence shown here is derived from an EMBL/GenBank/DDBJ whole genome shotgun (WGS) entry which is preliminary data.</text>
</comment>
<evidence type="ECO:0000313" key="19">
    <source>
        <dbReference type="Proteomes" id="UP001152533"/>
    </source>
</evidence>
<keyword evidence="6" id="KW-0336">GPI-anchor</keyword>
<dbReference type="SMART" id="SM00747">
    <property type="entry name" value="CFEM"/>
    <property type="match status" value="1"/>
</dbReference>
<keyword evidence="11" id="KW-1015">Disulfide bond</keyword>
<evidence type="ECO:0000256" key="13">
    <source>
        <dbReference type="ARBA" id="ARBA00038359"/>
    </source>
</evidence>
<comment type="similarity">
    <text evidence="4">Belongs to the RBT5 family.</text>
</comment>
<proteinExistence type="inferred from homology"/>
<comment type="subcellular location">
    <subcellularLocation>
        <location evidence="2">Membrane</location>
        <topology evidence="2">Lipid-anchor</topology>
        <topology evidence="2">GPI-anchor</topology>
    </subcellularLocation>
    <subcellularLocation>
        <location evidence="1">Membrane</location>
        <topology evidence="1">Multi-pass membrane protein</topology>
    </subcellularLocation>
    <subcellularLocation>
        <location evidence="3">Secreted</location>
    </subcellularLocation>
</comment>
<keyword evidence="12" id="KW-0449">Lipoprotein</keyword>
<dbReference type="EMBL" id="CAMGZC010000630">
    <property type="protein sequence ID" value="CAI0648970.1"/>
    <property type="molecule type" value="Genomic_DNA"/>
</dbReference>
<dbReference type="Pfam" id="PF20684">
    <property type="entry name" value="Fung_rhodopsin"/>
    <property type="match status" value="1"/>
</dbReference>
<keyword evidence="8 16" id="KW-0732">Signal</keyword>
<dbReference type="Pfam" id="PF05730">
    <property type="entry name" value="CFEM"/>
    <property type="match status" value="1"/>
</dbReference>
<feature type="transmembrane region" description="Helical" evidence="15">
    <location>
        <begin position="236"/>
        <end position="259"/>
    </location>
</feature>
<feature type="region of interest" description="Disordered" evidence="14">
    <location>
        <begin position="398"/>
        <end position="447"/>
    </location>
</feature>
<keyword evidence="19" id="KW-1185">Reference proteome</keyword>